<keyword evidence="2" id="KW-0560">Oxidoreductase</keyword>
<comment type="caution">
    <text evidence="3">The sequence shown here is derived from an EMBL/GenBank/DDBJ whole genome shotgun (WGS) entry which is preliminary data.</text>
</comment>
<keyword evidence="4" id="KW-1185">Reference proteome</keyword>
<dbReference type="InterPro" id="IPR002347">
    <property type="entry name" value="SDR_fam"/>
</dbReference>
<dbReference type="Proteomes" id="UP000288429">
    <property type="component" value="Unassembled WGS sequence"/>
</dbReference>
<dbReference type="AlphaFoldDB" id="A0A428T3M8"/>
<sequence length="310" mass="33596">MPSYCGFDPEKDVVDLSGKVIVVTGGTAGLGKSAILTLAAHNPSHIYFTGRSASSATSLLEALKSLSPPVEATFLECDLTSLSSIRAAATKFRHDRLDIFIANAGIMAVDAGLTKDGVEMQFGVNHLGNASLLMHLLPVMLKTAELPNADVRFVSVTSLGYRGHPKNGVDFATLHTTQEDMFMGTWGRYGQSKFANIVFARELHRRHPKITSVVVHPGVIPTKLVTDLGFWKRMFVYVTNPTMMTVEQGGYNTVWAAAGVGSREKVEGEVGRVALYLPVGKGNGGDGMCFDEGVGRELWEWTEKEMSKVE</sequence>
<dbReference type="PANTHER" id="PTHR24320">
    <property type="entry name" value="RETINOL DEHYDROGENASE"/>
    <property type="match status" value="1"/>
</dbReference>
<evidence type="ECO:0000313" key="4">
    <source>
        <dbReference type="Proteomes" id="UP000288429"/>
    </source>
</evidence>
<name>A0A428T3M8_9HYPO</name>
<proteinExistence type="inferred from homology"/>
<accession>A0A428T3M8</accession>
<protein>
    <recommendedName>
        <fullName evidence="5">Oxidoreductase</fullName>
    </recommendedName>
</protein>
<gene>
    <name evidence="3" type="ORF">CDV31_013403</name>
</gene>
<evidence type="ECO:0000256" key="1">
    <source>
        <dbReference type="ARBA" id="ARBA00006484"/>
    </source>
</evidence>
<organism evidence="3 4">
    <name type="scientific">Fusarium ambrosium</name>
    <dbReference type="NCBI Taxonomy" id="131363"/>
    <lineage>
        <taxon>Eukaryota</taxon>
        <taxon>Fungi</taxon>
        <taxon>Dikarya</taxon>
        <taxon>Ascomycota</taxon>
        <taxon>Pezizomycotina</taxon>
        <taxon>Sordariomycetes</taxon>
        <taxon>Hypocreomycetidae</taxon>
        <taxon>Hypocreales</taxon>
        <taxon>Nectriaceae</taxon>
        <taxon>Fusarium</taxon>
        <taxon>Fusarium solani species complex</taxon>
    </lineage>
</organism>
<dbReference type="Pfam" id="PF00106">
    <property type="entry name" value="adh_short"/>
    <property type="match status" value="1"/>
</dbReference>
<dbReference type="PANTHER" id="PTHR24320:SF154">
    <property type="entry name" value="OXIDOREDUCTASE, SHORT-CHAIN DEHYDROGENASE_REDUCTASE FAMILY (AFU_ORTHOLOGUE AFUA_2G04560)"/>
    <property type="match status" value="1"/>
</dbReference>
<dbReference type="EMBL" id="NIZV01000272">
    <property type="protein sequence ID" value="RSL96630.1"/>
    <property type="molecule type" value="Genomic_DNA"/>
</dbReference>
<comment type="similarity">
    <text evidence="1">Belongs to the short-chain dehydrogenases/reductases (SDR) family.</text>
</comment>
<dbReference type="Gene3D" id="3.40.50.720">
    <property type="entry name" value="NAD(P)-binding Rossmann-like Domain"/>
    <property type="match status" value="1"/>
</dbReference>
<reference evidence="3 4" key="1">
    <citation type="submission" date="2017-06" db="EMBL/GenBank/DDBJ databases">
        <title>Cmopartive genomic analysis of Ambrosia Fusariam Clade fungi.</title>
        <authorList>
            <person name="Stajich J.E."/>
            <person name="Carrillo J."/>
            <person name="Kijimoto T."/>
            <person name="Eskalen A."/>
            <person name="O'Donnell K."/>
            <person name="Kasson M."/>
        </authorList>
    </citation>
    <scope>NUCLEOTIDE SEQUENCE [LARGE SCALE GENOMIC DNA]</scope>
    <source>
        <strain evidence="3 4">NRRL 20438</strain>
    </source>
</reference>
<dbReference type="PRINTS" id="PR00081">
    <property type="entry name" value="GDHRDH"/>
</dbReference>
<evidence type="ECO:0008006" key="5">
    <source>
        <dbReference type="Google" id="ProtNLM"/>
    </source>
</evidence>
<evidence type="ECO:0000256" key="2">
    <source>
        <dbReference type="ARBA" id="ARBA00023002"/>
    </source>
</evidence>
<dbReference type="InterPro" id="IPR036291">
    <property type="entry name" value="NAD(P)-bd_dom_sf"/>
</dbReference>
<dbReference type="SUPFAM" id="SSF51735">
    <property type="entry name" value="NAD(P)-binding Rossmann-fold domains"/>
    <property type="match status" value="1"/>
</dbReference>
<evidence type="ECO:0000313" key="3">
    <source>
        <dbReference type="EMBL" id="RSL96630.1"/>
    </source>
</evidence>
<dbReference type="GO" id="GO:0016491">
    <property type="term" value="F:oxidoreductase activity"/>
    <property type="evidence" value="ECO:0007669"/>
    <property type="project" value="UniProtKB-KW"/>
</dbReference>